<dbReference type="AlphaFoldDB" id="A0A2G1QLH8"/>
<organism evidence="2 3">
    <name type="scientific">Zhengella mangrovi</name>
    <dbReference type="NCBI Taxonomy" id="1982044"/>
    <lineage>
        <taxon>Bacteria</taxon>
        <taxon>Pseudomonadati</taxon>
        <taxon>Pseudomonadota</taxon>
        <taxon>Alphaproteobacteria</taxon>
        <taxon>Hyphomicrobiales</taxon>
        <taxon>Notoacmeibacteraceae</taxon>
        <taxon>Zhengella</taxon>
    </lineage>
</organism>
<dbReference type="InterPro" id="IPR050126">
    <property type="entry name" value="Ap4A_hydrolase"/>
</dbReference>
<evidence type="ECO:0000313" key="2">
    <source>
        <dbReference type="EMBL" id="PHP66324.1"/>
    </source>
</evidence>
<dbReference type="Gene3D" id="3.60.21.10">
    <property type="match status" value="1"/>
</dbReference>
<dbReference type="EMBL" id="PDVP01000009">
    <property type="protein sequence ID" value="PHP66324.1"/>
    <property type="molecule type" value="Genomic_DNA"/>
</dbReference>
<gene>
    <name evidence="2" type="ORF">CSC94_15015</name>
</gene>
<dbReference type="InterPro" id="IPR004843">
    <property type="entry name" value="Calcineurin-like_PHP"/>
</dbReference>
<evidence type="ECO:0000259" key="1">
    <source>
        <dbReference type="Pfam" id="PF00149"/>
    </source>
</evidence>
<dbReference type="PANTHER" id="PTHR42850:SF4">
    <property type="entry name" value="ZINC-DEPENDENT ENDOPOLYPHOSPHATASE"/>
    <property type="match status" value="1"/>
</dbReference>
<dbReference type="GO" id="GO:0005737">
    <property type="term" value="C:cytoplasm"/>
    <property type="evidence" value="ECO:0007669"/>
    <property type="project" value="TreeGrafter"/>
</dbReference>
<accession>A0A2G1QLH8</accession>
<protein>
    <submittedName>
        <fullName evidence="2">Serine/threonine protein phosphatase</fullName>
    </submittedName>
</protein>
<dbReference type="InterPro" id="IPR029052">
    <property type="entry name" value="Metallo-depent_PP-like"/>
</dbReference>
<dbReference type="Pfam" id="PF00149">
    <property type="entry name" value="Metallophos"/>
    <property type="match status" value="1"/>
</dbReference>
<proteinExistence type="predicted"/>
<reference evidence="2 3" key="1">
    <citation type="submission" date="2017-10" db="EMBL/GenBank/DDBJ databases">
        <title>Sedimentibacterium mangrovi gen. nov., sp. nov., a novel member of family Phyllobacteriacea isolated from mangrove sediment.</title>
        <authorList>
            <person name="Liao H."/>
            <person name="Tian Y."/>
        </authorList>
    </citation>
    <scope>NUCLEOTIDE SEQUENCE [LARGE SCALE GENOMIC DNA]</scope>
    <source>
        <strain evidence="2 3">X9-2-2</strain>
    </source>
</reference>
<dbReference type="SUPFAM" id="SSF56300">
    <property type="entry name" value="Metallo-dependent phosphatases"/>
    <property type="match status" value="1"/>
</dbReference>
<comment type="caution">
    <text evidence="2">The sequence shown here is derived from an EMBL/GenBank/DDBJ whole genome shotgun (WGS) entry which is preliminary data.</text>
</comment>
<dbReference type="PANTHER" id="PTHR42850">
    <property type="entry name" value="METALLOPHOSPHOESTERASE"/>
    <property type="match status" value="1"/>
</dbReference>
<dbReference type="Proteomes" id="UP000221168">
    <property type="component" value="Unassembled WGS sequence"/>
</dbReference>
<name>A0A2G1QLH8_9HYPH</name>
<dbReference type="GO" id="GO:0008803">
    <property type="term" value="F:bis(5'-nucleosyl)-tetraphosphatase (symmetrical) activity"/>
    <property type="evidence" value="ECO:0007669"/>
    <property type="project" value="TreeGrafter"/>
</dbReference>
<evidence type="ECO:0000313" key="3">
    <source>
        <dbReference type="Proteomes" id="UP000221168"/>
    </source>
</evidence>
<dbReference type="GO" id="GO:0110154">
    <property type="term" value="P:RNA decapping"/>
    <property type="evidence" value="ECO:0007669"/>
    <property type="project" value="TreeGrafter"/>
</dbReference>
<dbReference type="GO" id="GO:0016791">
    <property type="term" value="F:phosphatase activity"/>
    <property type="evidence" value="ECO:0007669"/>
    <property type="project" value="TreeGrafter"/>
</dbReference>
<dbReference type="OrthoDB" id="9807890at2"/>
<keyword evidence="3" id="KW-1185">Reference proteome</keyword>
<feature type="domain" description="Calcineurin-like phosphoesterase" evidence="1">
    <location>
        <begin position="1"/>
        <end position="193"/>
    </location>
</feature>
<sequence length="229" mass="25663">MRLYAIGDVHGRLDLLSGLYRRIRAEIEHDRPADWRIIHLGDYIDRGPNSRGVLDFLIDLTGSDRRIVALAGNHDLGLPWFLSDPRHNTLFTRHGGAATAASYGVTADFADNAAARETARRLQAAIPEAHTRFLLDLPLSVSFGDFFFCHAGIRPGTALDAQDRQDLIWIRDEFLDWTGLHPKVIVHGHTPREDPERRANRINIDTGAFKTGRLTAVAIDGRGIRFLQT</sequence>